<comment type="caution">
    <text evidence="2">The sequence shown here is derived from an EMBL/GenBank/DDBJ whole genome shotgun (WGS) entry which is preliminary data.</text>
</comment>
<feature type="region of interest" description="Disordered" evidence="1">
    <location>
        <begin position="36"/>
        <end position="57"/>
    </location>
</feature>
<feature type="region of interest" description="Disordered" evidence="1">
    <location>
        <begin position="68"/>
        <end position="87"/>
    </location>
</feature>
<sequence>MILDAIAFVADDEDEFLDPSLDERVEDVLQNRPVASREHRLGSVPGQRAESRPFAGREDDCRMAAHTMSRRGSGLKLMGSTKRALAS</sequence>
<name>U2DMA0_9EURY</name>
<organism evidence="2 3">
    <name type="scientific">Halorhabdus tiamatea SARL4B</name>
    <dbReference type="NCBI Taxonomy" id="1033806"/>
    <lineage>
        <taxon>Archaea</taxon>
        <taxon>Methanobacteriati</taxon>
        <taxon>Methanobacteriota</taxon>
        <taxon>Stenosarchaea group</taxon>
        <taxon>Halobacteria</taxon>
        <taxon>Halobacteriales</taxon>
        <taxon>Haloarculaceae</taxon>
        <taxon>Halorhabdus</taxon>
    </lineage>
</organism>
<reference evidence="2 3" key="1">
    <citation type="journal article" date="2011" name="J. Bacteriol.">
        <title>Genome sequence of Halorhabdus tiamatea, the first archaeon isolated from a deep-sea anoxic brine lake.</title>
        <authorList>
            <person name="Antunes A."/>
            <person name="Alam I."/>
            <person name="Bajic V.B."/>
            <person name="Stingl U."/>
        </authorList>
    </citation>
    <scope>NUCLEOTIDE SEQUENCE [LARGE SCALE GENOMIC DNA]</scope>
    <source>
        <strain evidence="2 3">SARL4B</strain>
    </source>
</reference>
<evidence type="ECO:0000256" key="1">
    <source>
        <dbReference type="SAM" id="MobiDB-lite"/>
    </source>
</evidence>
<dbReference type="Proteomes" id="UP000003861">
    <property type="component" value="Unassembled WGS sequence"/>
</dbReference>
<proteinExistence type="predicted"/>
<gene>
    <name evidence="2" type="ORF">HLRTI_001126</name>
</gene>
<evidence type="ECO:0000313" key="3">
    <source>
        <dbReference type="Proteomes" id="UP000003861"/>
    </source>
</evidence>
<accession>U2DMA0</accession>
<dbReference type="AlphaFoldDB" id="U2DMA0"/>
<evidence type="ECO:0000313" key="2">
    <source>
        <dbReference type="EMBL" id="ERJ06867.1"/>
    </source>
</evidence>
<protein>
    <submittedName>
        <fullName evidence="2">Uncharacterized protein</fullName>
    </submittedName>
</protein>
<reference evidence="2 3" key="2">
    <citation type="journal article" date="2013" name="PLoS ONE">
        <title>INDIGO - INtegrated Data Warehouse of MIcrobial GenOmes with Examples from the Red Sea Extremophiles.</title>
        <authorList>
            <person name="Alam I."/>
            <person name="Antunes A."/>
            <person name="Kamau A.A."/>
            <person name="Ba Alawi W."/>
            <person name="Kalkatawi M."/>
            <person name="Stingl U."/>
            <person name="Bajic V.B."/>
        </authorList>
    </citation>
    <scope>NUCLEOTIDE SEQUENCE [LARGE SCALE GENOMIC DNA]</scope>
    <source>
        <strain evidence="2 3">SARL4B</strain>
    </source>
</reference>
<dbReference type="EMBL" id="AFNT02000009">
    <property type="protein sequence ID" value="ERJ06867.1"/>
    <property type="molecule type" value="Genomic_DNA"/>
</dbReference>